<dbReference type="AlphaFoldDB" id="A0A5C6CY82"/>
<keyword evidence="2" id="KW-1185">Reference proteome</keyword>
<gene>
    <name evidence="1" type="ORF">Pla144_23760</name>
</gene>
<accession>A0A5C6CY82</accession>
<dbReference type="RefSeq" id="WP_146450786.1">
    <property type="nucleotide sequence ID" value="NZ_SJPS01000003.1"/>
</dbReference>
<proteinExistence type="predicted"/>
<evidence type="ECO:0000313" key="1">
    <source>
        <dbReference type="EMBL" id="TWU27599.1"/>
    </source>
</evidence>
<dbReference type="Proteomes" id="UP000318437">
    <property type="component" value="Unassembled WGS sequence"/>
</dbReference>
<evidence type="ECO:0000313" key="2">
    <source>
        <dbReference type="Proteomes" id="UP000318437"/>
    </source>
</evidence>
<dbReference type="EMBL" id="SJPS01000003">
    <property type="protein sequence ID" value="TWU27599.1"/>
    <property type="molecule type" value="Genomic_DNA"/>
</dbReference>
<organism evidence="1 2">
    <name type="scientific">Bythopirellula polymerisocia</name>
    <dbReference type="NCBI Taxonomy" id="2528003"/>
    <lineage>
        <taxon>Bacteria</taxon>
        <taxon>Pseudomonadati</taxon>
        <taxon>Planctomycetota</taxon>
        <taxon>Planctomycetia</taxon>
        <taxon>Pirellulales</taxon>
        <taxon>Lacipirellulaceae</taxon>
        <taxon>Bythopirellula</taxon>
    </lineage>
</organism>
<comment type="caution">
    <text evidence="1">The sequence shown here is derived from an EMBL/GenBank/DDBJ whole genome shotgun (WGS) entry which is preliminary data.</text>
</comment>
<sequence length="113" mass="12859">MITFNKYSDCDHAPLPQPPAWPEMFYFAVLSGDFLRCTLAPNACCAAQAAIFTTQGLFPREHIVLESVMRVVAYGGPIEPKIFETEYILHLIAMTEQFERRGNIWYSVKPESL</sequence>
<protein>
    <submittedName>
        <fullName evidence="1">Uncharacterized protein</fullName>
    </submittedName>
</protein>
<reference evidence="1 2" key="1">
    <citation type="submission" date="2019-02" db="EMBL/GenBank/DDBJ databases">
        <title>Deep-cultivation of Planctomycetes and their phenomic and genomic characterization uncovers novel biology.</title>
        <authorList>
            <person name="Wiegand S."/>
            <person name="Jogler M."/>
            <person name="Boedeker C."/>
            <person name="Pinto D."/>
            <person name="Vollmers J."/>
            <person name="Rivas-Marin E."/>
            <person name="Kohn T."/>
            <person name="Peeters S.H."/>
            <person name="Heuer A."/>
            <person name="Rast P."/>
            <person name="Oberbeckmann S."/>
            <person name="Bunk B."/>
            <person name="Jeske O."/>
            <person name="Meyerdierks A."/>
            <person name="Storesund J.E."/>
            <person name="Kallscheuer N."/>
            <person name="Luecker S."/>
            <person name="Lage O.M."/>
            <person name="Pohl T."/>
            <person name="Merkel B.J."/>
            <person name="Hornburger P."/>
            <person name="Mueller R.-W."/>
            <person name="Bruemmer F."/>
            <person name="Labrenz M."/>
            <person name="Spormann A.M."/>
            <person name="Op Den Camp H."/>
            <person name="Overmann J."/>
            <person name="Amann R."/>
            <person name="Jetten M.S.M."/>
            <person name="Mascher T."/>
            <person name="Medema M.H."/>
            <person name="Devos D.P."/>
            <person name="Kaster A.-K."/>
            <person name="Ovreas L."/>
            <person name="Rohde M."/>
            <person name="Galperin M.Y."/>
            <person name="Jogler C."/>
        </authorList>
    </citation>
    <scope>NUCLEOTIDE SEQUENCE [LARGE SCALE GENOMIC DNA]</scope>
    <source>
        <strain evidence="1 2">Pla144</strain>
    </source>
</reference>
<name>A0A5C6CY82_9BACT</name>